<protein>
    <submittedName>
        <fullName evidence="8">Low temperature requirement protein LtrA</fullName>
    </submittedName>
</protein>
<dbReference type="Pfam" id="PF13396">
    <property type="entry name" value="PLDc_N"/>
    <property type="match status" value="1"/>
</dbReference>
<evidence type="ECO:0000313" key="9">
    <source>
        <dbReference type="Proteomes" id="UP000517916"/>
    </source>
</evidence>
<feature type="domain" description="Cardiolipin synthase N-terminal" evidence="7">
    <location>
        <begin position="30"/>
        <end position="70"/>
    </location>
</feature>
<evidence type="ECO:0000256" key="1">
    <source>
        <dbReference type="ARBA" id="ARBA00004651"/>
    </source>
</evidence>
<organism evidence="8 9">
    <name type="scientific">Kutzneria viridogrisea</name>
    <dbReference type="NCBI Taxonomy" id="47990"/>
    <lineage>
        <taxon>Bacteria</taxon>
        <taxon>Bacillati</taxon>
        <taxon>Actinomycetota</taxon>
        <taxon>Actinomycetes</taxon>
        <taxon>Pseudonocardiales</taxon>
        <taxon>Pseudonocardiaceae</taxon>
        <taxon>Kutzneria</taxon>
    </lineage>
</organism>
<feature type="transmembrane region" description="Helical" evidence="6">
    <location>
        <begin position="18"/>
        <end position="38"/>
    </location>
</feature>
<keyword evidence="5 6" id="KW-0472">Membrane</keyword>
<dbReference type="RefSeq" id="WP_025357119.1">
    <property type="nucleotide sequence ID" value="NZ_BAAABQ010000049.1"/>
</dbReference>
<evidence type="ECO:0000256" key="6">
    <source>
        <dbReference type="SAM" id="Phobius"/>
    </source>
</evidence>
<evidence type="ECO:0000256" key="5">
    <source>
        <dbReference type="ARBA" id="ARBA00023136"/>
    </source>
</evidence>
<evidence type="ECO:0000259" key="7">
    <source>
        <dbReference type="Pfam" id="PF13396"/>
    </source>
</evidence>
<evidence type="ECO:0000256" key="4">
    <source>
        <dbReference type="ARBA" id="ARBA00022989"/>
    </source>
</evidence>
<dbReference type="InterPro" id="IPR027379">
    <property type="entry name" value="CLS_N"/>
</dbReference>
<proteinExistence type="predicted"/>
<dbReference type="Proteomes" id="UP000517916">
    <property type="component" value="Unassembled WGS sequence"/>
</dbReference>
<name>A0ABR6BZA3_9PSEU</name>
<keyword evidence="2" id="KW-1003">Cell membrane</keyword>
<keyword evidence="3 6" id="KW-0812">Transmembrane</keyword>
<sequence length="72" mass="8055">MVRHQSWHDLTPGQRRAVIVLGAAQFTLAGVAWLDLAMRPASEVTGRKGMWAAVIAVNFLGPLAYLRWGRRR</sequence>
<reference evidence="8 9" key="1">
    <citation type="submission" date="2020-08" db="EMBL/GenBank/DDBJ databases">
        <title>Genomic Encyclopedia of Archaeal and Bacterial Type Strains, Phase II (KMG-II): from individual species to whole genera.</title>
        <authorList>
            <person name="Goeker M."/>
        </authorList>
    </citation>
    <scope>NUCLEOTIDE SEQUENCE [LARGE SCALE GENOMIC DNA]</scope>
    <source>
        <strain evidence="8 9">DSM 43850</strain>
    </source>
</reference>
<keyword evidence="4 6" id="KW-1133">Transmembrane helix</keyword>
<keyword evidence="9" id="KW-1185">Reference proteome</keyword>
<gene>
    <name evidence="8" type="ORF">BC739_009284</name>
</gene>
<comment type="caution">
    <text evidence="8">The sequence shown here is derived from an EMBL/GenBank/DDBJ whole genome shotgun (WGS) entry which is preliminary data.</text>
</comment>
<comment type="subcellular location">
    <subcellularLocation>
        <location evidence="1">Cell membrane</location>
        <topology evidence="1">Multi-pass membrane protein</topology>
    </subcellularLocation>
</comment>
<evidence type="ECO:0000256" key="2">
    <source>
        <dbReference type="ARBA" id="ARBA00022475"/>
    </source>
</evidence>
<feature type="transmembrane region" description="Helical" evidence="6">
    <location>
        <begin position="50"/>
        <end position="68"/>
    </location>
</feature>
<evidence type="ECO:0000256" key="3">
    <source>
        <dbReference type="ARBA" id="ARBA00022692"/>
    </source>
</evidence>
<accession>A0ABR6BZA3</accession>
<dbReference type="EMBL" id="JACJID010000010">
    <property type="protein sequence ID" value="MBA8932025.1"/>
    <property type="molecule type" value="Genomic_DNA"/>
</dbReference>
<evidence type="ECO:0000313" key="8">
    <source>
        <dbReference type="EMBL" id="MBA8932025.1"/>
    </source>
</evidence>